<sequence length="170" mass="19231">MNSRILAKFNHIGFLLVLFTAVVGATAIASNEFYEFETAAQERQFNTLAGELRCPKCQNQTIADSDAPLAQDMRERVYQMIMEGKSNAEIIDFMKVRYGDFVHYRPPVNSSTLVLWLAPLGVILIGALAVWFNVRQQRNASAELTPEEEARMNDIFSNTENPAKPEERDN</sequence>
<comment type="similarity">
    <text evidence="1 7">Belongs to the CcmH/CycL/Ccl2/NrfF family.</text>
</comment>
<reference evidence="11" key="1">
    <citation type="journal article" date="2018" name="Front. Microbiol.">
        <title>Genome-Based Analysis Reveals the Taxonomy and Diversity of the Family Idiomarinaceae.</title>
        <authorList>
            <person name="Liu Y."/>
            <person name="Lai Q."/>
            <person name="Shao Z."/>
        </authorList>
    </citation>
    <scope>NUCLEOTIDE SEQUENCE [LARGE SCALE GENOMIC DNA]</scope>
    <source>
        <strain evidence="11">GBPy7</strain>
    </source>
</reference>
<dbReference type="AlphaFoldDB" id="A0A432VQ93"/>
<dbReference type="Proteomes" id="UP000288395">
    <property type="component" value="Unassembled WGS sequence"/>
</dbReference>
<keyword evidence="11" id="KW-1185">Reference proteome</keyword>
<dbReference type="GO" id="GO:0017004">
    <property type="term" value="P:cytochrome complex assembly"/>
    <property type="evidence" value="ECO:0007669"/>
    <property type="project" value="UniProtKB-KW"/>
</dbReference>
<evidence type="ECO:0000256" key="3">
    <source>
        <dbReference type="ARBA" id="ARBA00022723"/>
    </source>
</evidence>
<evidence type="ECO:0000313" key="11">
    <source>
        <dbReference type="Proteomes" id="UP000288395"/>
    </source>
</evidence>
<keyword evidence="7" id="KW-0812">Transmembrane</keyword>
<evidence type="ECO:0000256" key="5">
    <source>
        <dbReference type="ARBA" id="ARBA00022748"/>
    </source>
</evidence>
<dbReference type="OrthoDB" id="9804975at2"/>
<proteinExistence type="inferred from homology"/>
<feature type="region of interest" description="Disordered" evidence="8">
    <location>
        <begin position="142"/>
        <end position="170"/>
    </location>
</feature>
<evidence type="ECO:0000256" key="2">
    <source>
        <dbReference type="ARBA" id="ARBA00022617"/>
    </source>
</evidence>
<gene>
    <name evidence="10" type="ORF">CWE08_11730</name>
</gene>
<keyword evidence="5" id="KW-0201">Cytochrome c-type biogenesis</keyword>
<keyword evidence="7" id="KW-1133">Transmembrane helix</keyword>
<protein>
    <recommendedName>
        <fullName evidence="7">Cytochrome c-type biogenesis protein</fullName>
    </recommendedName>
</protein>
<comment type="function">
    <text evidence="7">Possible subunit of a heme lyase.</text>
</comment>
<comment type="caution">
    <text evidence="10">The sequence shown here is derived from an EMBL/GenBank/DDBJ whole genome shotgun (WGS) entry which is preliminary data.</text>
</comment>
<dbReference type="PANTHER" id="PTHR47870:SF1">
    <property type="entry name" value="CYTOCHROME C-TYPE BIOGENESIS PROTEIN CCMH"/>
    <property type="match status" value="1"/>
</dbReference>
<name>A0A432VQ93_9GAMM</name>
<feature type="transmembrane region" description="Helical" evidence="7">
    <location>
        <begin position="12"/>
        <end position="29"/>
    </location>
</feature>
<evidence type="ECO:0000256" key="4">
    <source>
        <dbReference type="ARBA" id="ARBA00022729"/>
    </source>
</evidence>
<dbReference type="InterPro" id="IPR038297">
    <property type="entry name" value="CcmH/CycL/NrfF/Ccl2_sf"/>
</dbReference>
<evidence type="ECO:0000256" key="1">
    <source>
        <dbReference type="ARBA" id="ARBA00010342"/>
    </source>
</evidence>
<evidence type="ECO:0000313" key="10">
    <source>
        <dbReference type="EMBL" id="RUO18316.1"/>
    </source>
</evidence>
<dbReference type="FunFam" id="1.10.8.640:FF:000001">
    <property type="entry name" value="Cytochrome c-type biogenesis protein"/>
    <property type="match status" value="1"/>
</dbReference>
<keyword evidence="3 7" id="KW-0479">Metal-binding</keyword>
<dbReference type="EMBL" id="PIPJ01000013">
    <property type="protein sequence ID" value="RUO18316.1"/>
    <property type="molecule type" value="Genomic_DNA"/>
</dbReference>
<evidence type="ECO:0000256" key="6">
    <source>
        <dbReference type="ARBA" id="ARBA00023004"/>
    </source>
</evidence>
<dbReference type="GO" id="GO:0046872">
    <property type="term" value="F:metal ion binding"/>
    <property type="evidence" value="ECO:0007669"/>
    <property type="project" value="UniProtKB-KW"/>
</dbReference>
<evidence type="ECO:0000256" key="7">
    <source>
        <dbReference type="RuleBase" id="RU364112"/>
    </source>
</evidence>
<feature type="transmembrane region" description="Helical" evidence="7">
    <location>
        <begin position="113"/>
        <end position="134"/>
    </location>
</feature>
<dbReference type="InterPro" id="IPR051263">
    <property type="entry name" value="C-type_cytochrome_biogenesis"/>
</dbReference>
<dbReference type="RefSeq" id="WP_126768434.1">
    <property type="nucleotide sequence ID" value="NZ_PIPJ01000013.1"/>
</dbReference>
<dbReference type="Gene3D" id="1.10.8.640">
    <property type="entry name" value="Cytochrome C biogenesis protein"/>
    <property type="match status" value="1"/>
</dbReference>
<evidence type="ECO:0000259" key="9">
    <source>
        <dbReference type="Pfam" id="PF03918"/>
    </source>
</evidence>
<dbReference type="GO" id="GO:0005886">
    <property type="term" value="C:plasma membrane"/>
    <property type="evidence" value="ECO:0007669"/>
    <property type="project" value="TreeGrafter"/>
</dbReference>
<dbReference type="InterPro" id="IPR005616">
    <property type="entry name" value="CcmH/CycL/Ccl2/NrfF_N"/>
</dbReference>
<keyword evidence="7" id="KW-0472">Membrane</keyword>
<keyword evidence="4 7" id="KW-0732">Signal</keyword>
<dbReference type="Pfam" id="PF03918">
    <property type="entry name" value="CcmH"/>
    <property type="match status" value="1"/>
</dbReference>
<dbReference type="PANTHER" id="PTHR47870">
    <property type="entry name" value="CYTOCHROME C-TYPE BIOGENESIS PROTEIN CCMH"/>
    <property type="match status" value="1"/>
</dbReference>
<accession>A0A432VQ93</accession>
<keyword evidence="6 7" id="KW-0408">Iron</keyword>
<organism evidence="10 11">
    <name type="scientific">Aliidiomarina iranensis</name>
    <dbReference type="NCBI Taxonomy" id="1434071"/>
    <lineage>
        <taxon>Bacteria</taxon>
        <taxon>Pseudomonadati</taxon>
        <taxon>Pseudomonadota</taxon>
        <taxon>Gammaproteobacteria</taxon>
        <taxon>Alteromonadales</taxon>
        <taxon>Idiomarinaceae</taxon>
        <taxon>Aliidiomarina</taxon>
    </lineage>
</organism>
<dbReference type="CDD" id="cd16378">
    <property type="entry name" value="CcmH_N"/>
    <property type="match status" value="1"/>
</dbReference>
<keyword evidence="2 7" id="KW-0349">Heme</keyword>
<feature type="domain" description="CcmH/CycL/Ccl2/NrfF N-terminal" evidence="9">
    <location>
        <begin position="18"/>
        <end position="155"/>
    </location>
</feature>
<evidence type="ECO:0000256" key="8">
    <source>
        <dbReference type="SAM" id="MobiDB-lite"/>
    </source>
</evidence>